<name>A0ABD6HVP0_SERMA</name>
<comment type="caution">
    <text evidence="1">The sequence shown here is derived from an EMBL/GenBank/DDBJ whole genome shotgun (WGS) entry which is preliminary data.</text>
</comment>
<evidence type="ECO:0000313" key="2">
    <source>
        <dbReference type="Proteomes" id="UP000443014"/>
    </source>
</evidence>
<reference evidence="1 2" key="1">
    <citation type="submission" date="2019-11" db="EMBL/GenBank/DDBJ databases">
        <title>Whole genome sequence of a plant growth promoting strain Serratia marcescens BTL07 isolated from the rhizoplane of Chili (Capsicum annuum).</title>
        <authorList>
            <person name="Dutta S."/>
            <person name="Khatun A."/>
            <person name="Gupta D.R."/>
            <person name="Surovy M.Z."/>
            <person name="Rahman M.M."/>
            <person name="Mahmud N.U."/>
            <person name="Emes R."/>
            <person name="Warry A."/>
            <person name="West H."/>
            <person name="Clarke M.L."/>
            <person name="Islam M.T."/>
        </authorList>
    </citation>
    <scope>NUCLEOTIDE SEQUENCE [LARGE SCALE GENOMIC DNA]</scope>
    <source>
        <strain evidence="1 2">BTL07</strain>
    </source>
</reference>
<evidence type="ECO:0000313" key="1">
    <source>
        <dbReference type="EMBL" id="MVF06605.1"/>
    </source>
</evidence>
<dbReference type="InterPro" id="IPR008861">
    <property type="entry name" value="GpX-like"/>
</dbReference>
<accession>A0ABD6HVP0</accession>
<dbReference type="EMBL" id="WNKC01000012">
    <property type="protein sequence ID" value="MVF06605.1"/>
    <property type="molecule type" value="Genomic_DNA"/>
</dbReference>
<organism evidence="1 2">
    <name type="scientific">Serratia marcescens</name>
    <dbReference type="NCBI Taxonomy" id="615"/>
    <lineage>
        <taxon>Bacteria</taxon>
        <taxon>Pseudomonadati</taxon>
        <taxon>Pseudomonadota</taxon>
        <taxon>Gammaproteobacteria</taxon>
        <taxon>Enterobacterales</taxon>
        <taxon>Yersiniaceae</taxon>
        <taxon>Serratia</taxon>
    </lineage>
</organism>
<dbReference type="AlphaFoldDB" id="A0ABD6HVP0"/>
<gene>
    <name evidence="1" type="ORF">GMA22_25560</name>
</gene>
<protein>
    <submittedName>
        <fullName evidence="1">Phage tail protein</fullName>
    </submittedName>
</protein>
<sequence length="71" mass="7614">MPTNYLTREGDVLDAVCAAHYGTENLSQTVVTVLDANRELAALGAVYPAGIVIILPDIETSTPESPIQLWD</sequence>
<dbReference type="RefSeq" id="WP_156866588.1">
    <property type="nucleotide sequence ID" value="NZ_JAOEGE010000002.1"/>
</dbReference>
<dbReference type="Proteomes" id="UP000443014">
    <property type="component" value="Unassembled WGS sequence"/>
</dbReference>
<dbReference type="Pfam" id="PF05489">
    <property type="entry name" value="Phage_tail_X"/>
    <property type="match status" value="1"/>
</dbReference>
<proteinExistence type="predicted"/>